<proteinExistence type="predicted"/>
<evidence type="ECO:0000313" key="3">
    <source>
        <dbReference type="EMBL" id="MCS0806949.1"/>
    </source>
</evidence>
<protein>
    <submittedName>
        <fullName evidence="3">Phasin family protein</fullName>
    </submittedName>
</protein>
<dbReference type="Pfam" id="PF09361">
    <property type="entry name" value="Phasin_2"/>
    <property type="match status" value="1"/>
</dbReference>
<evidence type="ECO:0000313" key="4">
    <source>
        <dbReference type="Proteomes" id="UP001206126"/>
    </source>
</evidence>
<dbReference type="Proteomes" id="UP001206126">
    <property type="component" value="Unassembled WGS sequence"/>
</dbReference>
<dbReference type="InterPro" id="IPR018968">
    <property type="entry name" value="Phasin"/>
</dbReference>
<feature type="region of interest" description="Disordered" evidence="1">
    <location>
        <begin position="121"/>
        <end position="140"/>
    </location>
</feature>
<evidence type="ECO:0000259" key="2">
    <source>
        <dbReference type="Pfam" id="PF09361"/>
    </source>
</evidence>
<organism evidence="3 4">
    <name type="scientific">Massilia agilis</name>
    <dbReference type="NCBI Taxonomy" id="1811226"/>
    <lineage>
        <taxon>Bacteria</taxon>
        <taxon>Pseudomonadati</taxon>
        <taxon>Pseudomonadota</taxon>
        <taxon>Betaproteobacteria</taxon>
        <taxon>Burkholderiales</taxon>
        <taxon>Oxalobacteraceae</taxon>
        <taxon>Telluria group</taxon>
        <taxon>Massilia</taxon>
    </lineage>
</organism>
<name>A0ABT2D6K9_9BURK</name>
<accession>A0ABT2D6K9</accession>
<comment type="caution">
    <text evidence="3">The sequence shown here is derived from an EMBL/GenBank/DDBJ whole genome shotgun (WGS) entry which is preliminary data.</text>
</comment>
<reference evidence="3 4" key="1">
    <citation type="submission" date="2022-08" db="EMBL/GenBank/DDBJ databases">
        <title>Reclassification of Massilia species as members of the genera Telluria, Duganella, Pseudoduganella, Mokoshia gen. nov. and Zemynaea gen. nov. using orthogonal and non-orthogonal genome-based approaches.</title>
        <authorList>
            <person name="Bowman J.P."/>
        </authorList>
    </citation>
    <scope>NUCLEOTIDE SEQUENCE [LARGE SCALE GENOMIC DNA]</scope>
    <source>
        <strain evidence="3 4">JCM 31605</strain>
    </source>
</reference>
<keyword evidence="4" id="KW-1185">Reference proteome</keyword>
<feature type="region of interest" description="Disordered" evidence="1">
    <location>
        <begin position="166"/>
        <end position="188"/>
    </location>
</feature>
<dbReference type="NCBIfam" id="TIGR01841">
    <property type="entry name" value="phasin"/>
    <property type="match status" value="1"/>
</dbReference>
<dbReference type="EMBL" id="JANUHB010000001">
    <property type="protein sequence ID" value="MCS0806949.1"/>
    <property type="molecule type" value="Genomic_DNA"/>
</dbReference>
<sequence length="188" mass="20195">MYPFPQAVSPAIKSHLDAQATYLNDVARSMFHSFQQVCDLNIQLMQAMLEESAQAGKQLLAADGQTEVLGAAAARAQPATDKLRAWQQHLSRLAADTQVELARVTEQHAQNTARTARALADEVARTTSEQAERGMRTQQETMRRVADPFAHAAEASAAQAAHIWTGGPQPMQSAAQQGGAQPASAQHG</sequence>
<gene>
    <name evidence="3" type="ORF">NX774_03330</name>
</gene>
<dbReference type="RefSeq" id="WP_258820716.1">
    <property type="nucleotide sequence ID" value="NZ_JANUHB010000001.1"/>
</dbReference>
<evidence type="ECO:0000256" key="1">
    <source>
        <dbReference type="SAM" id="MobiDB-lite"/>
    </source>
</evidence>
<feature type="domain" description="Phasin" evidence="2">
    <location>
        <begin position="18"/>
        <end position="108"/>
    </location>
</feature>
<dbReference type="InterPro" id="IPR010127">
    <property type="entry name" value="Phasin_subfam-1"/>
</dbReference>